<feature type="transmembrane region" description="Helical" evidence="1">
    <location>
        <begin position="82"/>
        <end position="103"/>
    </location>
</feature>
<feature type="transmembrane region" description="Helical" evidence="1">
    <location>
        <begin position="7"/>
        <end position="24"/>
    </location>
</feature>
<reference evidence="3" key="1">
    <citation type="submission" date="2016-07" db="EMBL/GenBank/DDBJ databases">
        <authorList>
            <person name="Florea S."/>
            <person name="Webb J.S."/>
            <person name="Jaromczyk J."/>
            <person name="Schardl C.L."/>
        </authorList>
    </citation>
    <scope>NUCLEOTIDE SEQUENCE [LARGE SCALE GENOMIC DNA]</scope>
    <source>
        <strain evidence="3">MIT 01-6242</strain>
    </source>
</reference>
<keyword evidence="1" id="KW-1133">Transmembrane helix</keyword>
<keyword evidence="1" id="KW-0812">Transmembrane</keyword>
<dbReference type="KEGG" id="het:BBW65_02650"/>
<dbReference type="Proteomes" id="UP000092884">
    <property type="component" value="Chromosome"/>
</dbReference>
<proteinExistence type="predicted"/>
<evidence type="ECO:0000313" key="2">
    <source>
        <dbReference type="EMBL" id="ANV97767.1"/>
    </source>
</evidence>
<dbReference type="OrthoDB" id="5344050at2"/>
<evidence type="ECO:0008006" key="4">
    <source>
        <dbReference type="Google" id="ProtNLM"/>
    </source>
</evidence>
<evidence type="ECO:0000313" key="3">
    <source>
        <dbReference type="Proteomes" id="UP000092884"/>
    </source>
</evidence>
<dbReference type="RefSeq" id="WP_066339318.1">
    <property type="nucleotide sequence ID" value="NZ_CP016503.1"/>
</dbReference>
<keyword evidence="1" id="KW-0472">Membrane</keyword>
<sequence>MDWGRVFFIFFSLMSLTSVVGYLYDPNLVMLFVAASVNFISTTLKIGVKNLLSSEMLASSLVVDLHLIPAFFFLQIGDHWELANALAVGALAANIFAAILMLIESTKTRDADY</sequence>
<organism evidence="2 3">
    <name type="scientific">Helicobacter enhydrae</name>
    <dbReference type="NCBI Taxonomy" id="222136"/>
    <lineage>
        <taxon>Bacteria</taxon>
        <taxon>Pseudomonadati</taxon>
        <taxon>Campylobacterota</taxon>
        <taxon>Epsilonproteobacteria</taxon>
        <taxon>Campylobacterales</taxon>
        <taxon>Helicobacteraceae</taxon>
        <taxon>Helicobacter</taxon>
    </lineage>
</organism>
<dbReference type="AlphaFoldDB" id="A0A1B1U4Q4"/>
<name>A0A1B1U4Q4_9HELI</name>
<gene>
    <name evidence="2" type="ORF">BBW65_02650</name>
</gene>
<keyword evidence="3" id="KW-1185">Reference proteome</keyword>
<dbReference type="Pfam" id="PF19931">
    <property type="entry name" value="DUF6394"/>
    <property type="match status" value="1"/>
</dbReference>
<dbReference type="InterPro" id="IPR045655">
    <property type="entry name" value="DUF6394"/>
</dbReference>
<evidence type="ECO:0000256" key="1">
    <source>
        <dbReference type="SAM" id="Phobius"/>
    </source>
</evidence>
<dbReference type="EMBL" id="CP016503">
    <property type="protein sequence ID" value="ANV97767.1"/>
    <property type="molecule type" value="Genomic_DNA"/>
</dbReference>
<protein>
    <recommendedName>
        <fullName evidence="4">Integral membrane protein</fullName>
    </recommendedName>
</protein>
<accession>A0A1B1U4Q4</accession>
<dbReference type="STRING" id="222136.BBW65_02650"/>